<feature type="non-terminal residue" evidence="1">
    <location>
        <position position="426"/>
    </location>
</feature>
<dbReference type="Proteomes" id="UP000838878">
    <property type="component" value="Chromosome 13"/>
</dbReference>
<evidence type="ECO:0000313" key="1">
    <source>
        <dbReference type="EMBL" id="CAH0719239.1"/>
    </source>
</evidence>
<dbReference type="AlphaFoldDB" id="A0A8J9UHE8"/>
<keyword evidence="2" id="KW-1185">Reference proteome</keyword>
<evidence type="ECO:0000313" key="2">
    <source>
        <dbReference type="Proteomes" id="UP000838878"/>
    </source>
</evidence>
<organism evidence="1 2">
    <name type="scientific">Brenthis ino</name>
    <name type="common">lesser marbled fritillary</name>
    <dbReference type="NCBI Taxonomy" id="405034"/>
    <lineage>
        <taxon>Eukaryota</taxon>
        <taxon>Metazoa</taxon>
        <taxon>Ecdysozoa</taxon>
        <taxon>Arthropoda</taxon>
        <taxon>Hexapoda</taxon>
        <taxon>Insecta</taxon>
        <taxon>Pterygota</taxon>
        <taxon>Neoptera</taxon>
        <taxon>Endopterygota</taxon>
        <taxon>Lepidoptera</taxon>
        <taxon>Glossata</taxon>
        <taxon>Ditrysia</taxon>
        <taxon>Papilionoidea</taxon>
        <taxon>Nymphalidae</taxon>
        <taxon>Heliconiinae</taxon>
        <taxon>Argynnini</taxon>
        <taxon>Brenthis</taxon>
    </lineage>
</organism>
<dbReference type="EMBL" id="OV170233">
    <property type="protein sequence ID" value="CAH0719239.1"/>
    <property type="molecule type" value="Genomic_DNA"/>
</dbReference>
<protein>
    <submittedName>
        <fullName evidence="1">Uncharacterized protein</fullName>
    </submittedName>
</protein>
<gene>
    <name evidence="1" type="ORF">BINO364_LOCUS5608</name>
</gene>
<dbReference type="PANTHER" id="PTHR10773">
    <property type="entry name" value="DNA-DIRECTED RNA POLYMERASES I, II, AND III SUBUNIT RPABC2"/>
    <property type="match status" value="1"/>
</dbReference>
<proteinExistence type="predicted"/>
<name>A0A8J9UHE8_9NEOP</name>
<reference evidence="1" key="1">
    <citation type="submission" date="2021-12" db="EMBL/GenBank/DDBJ databases">
        <authorList>
            <person name="Martin H S."/>
        </authorList>
    </citation>
    <scope>NUCLEOTIDE SEQUENCE</scope>
</reference>
<accession>A0A8J9UHE8</accession>
<dbReference type="OrthoDB" id="6898042at2759"/>
<dbReference type="PANTHER" id="PTHR10773:SF19">
    <property type="match status" value="1"/>
</dbReference>
<sequence length="426" mass="50440">MIDIASSSKNWKNIELQHNNLNHNRLETESSSQNVTHIEPENNNIDHAIDMPHDTTKGITKSGKPRIRRKFKESVEKRLEETKMLKLEKMAVKPGCNQSCIKKCMSSFTELERKRVNEIFWNFNCEAQGLYVKSLVTEKDVFKRIKDSQQIRKHTYVYFLEIDNKKKEVCKTFFLTTLGYHKNNDRRVLEILKKLPESQADRRGRHDNLKKLDREKLKEHIESFRPAIAHYRRAHAPNRRYLPSDLNVTMMHTDFIEKNPNFKVFYALYRKFLKKDMNISFAQLGNEECKQCESFKLHQISCKDTENCTDCTIYRNHCEKYQKARIYYQQDVTQSLNESESSRLPSKCYYSADLQKVIMLPRLDMFKVVMFCPRIIAFNESFVSLGSNKKEKPFAAMWHEAVSGRKQEDIISTYGAFFESKRDMDR</sequence>